<keyword evidence="3" id="KW-1185">Reference proteome</keyword>
<dbReference type="Pfam" id="PF09981">
    <property type="entry name" value="DUF2218"/>
    <property type="match status" value="1"/>
</dbReference>
<evidence type="ECO:0000256" key="1">
    <source>
        <dbReference type="SAM" id="MobiDB-lite"/>
    </source>
</evidence>
<proteinExistence type="predicted"/>
<dbReference type="Proteomes" id="UP001049518">
    <property type="component" value="Chromosome"/>
</dbReference>
<evidence type="ECO:0000313" key="3">
    <source>
        <dbReference type="Proteomes" id="UP001049518"/>
    </source>
</evidence>
<accession>A0ABX8QVF7</accession>
<gene>
    <name evidence="2" type="ORF">AGRA3207_003655</name>
</gene>
<reference evidence="2" key="1">
    <citation type="submission" date="2020-07" db="EMBL/GenBank/DDBJ databases">
        <authorList>
            <person name="Tarantini F.S."/>
            <person name="Hong K.W."/>
            <person name="Chan K.G."/>
        </authorList>
    </citation>
    <scope>NUCLEOTIDE SEQUENCE</scope>
    <source>
        <strain evidence="2">32-07</strain>
    </source>
</reference>
<dbReference type="Gene3D" id="3.30.310.50">
    <property type="entry name" value="Alpha-D-phosphohexomutase, C-terminal domain"/>
    <property type="match status" value="1"/>
</dbReference>
<dbReference type="EMBL" id="CP059572">
    <property type="protein sequence ID" value="QXJ22623.1"/>
    <property type="molecule type" value="Genomic_DNA"/>
</dbReference>
<evidence type="ECO:0000313" key="2">
    <source>
        <dbReference type="EMBL" id="QXJ22623.1"/>
    </source>
</evidence>
<name>A0ABX8QVF7_9ACTN</name>
<sequence length="115" mass="12671">MYTSVGVTRTTRGERYLKQLCQHLSRRAEVREIGSDSAVARFTQGDCTMSADAGELTITVESEHPGFHDLVCPRLSEDIERFGRREGLSLEWEKFKEGPGGTPDATAPASRSGPQ</sequence>
<feature type="region of interest" description="Disordered" evidence="1">
    <location>
        <begin position="92"/>
        <end position="115"/>
    </location>
</feature>
<dbReference type="RefSeq" id="WP_231335937.1">
    <property type="nucleotide sequence ID" value="NZ_CP059572.1"/>
</dbReference>
<dbReference type="InterPro" id="IPR014543">
    <property type="entry name" value="UCP028291"/>
</dbReference>
<organism evidence="2 3">
    <name type="scientific">Actinomadura graeca</name>
    <dbReference type="NCBI Taxonomy" id="2750812"/>
    <lineage>
        <taxon>Bacteria</taxon>
        <taxon>Bacillati</taxon>
        <taxon>Actinomycetota</taxon>
        <taxon>Actinomycetes</taxon>
        <taxon>Streptosporangiales</taxon>
        <taxon>Thermomonosporaceae</taxon>
        <taxon>Actinomadura</taxon>
    </lineage>
</organism>
<protein>
    <submittedName>
        <fullName evidence="2">DUF2218 domain-containing protein</fullName>
    </submittedName>
</protein>